<evidence type="ECO:0000256" key="3">
    <source>
        <dbReference type="ARBA" id="ARBA00022989"/>
    </source>
</evidence>
<protein>
    <recommendedName>
        <fullName evidence="7">Major facilitator superfamily (MFS) profile domain-containing protein</fullName>
    </recommendedName>
</protein>
<feature type="transmembrane region" description="Helical" evidence="6">
    <location>
        <begin position="128"/>
        <end position="150"/>
    </location>
</feature>
<name>A0A2J7RAG8_9NEOP</name>
<feature type="transmembrane region" description="Helical" evidence="6">
    <location>
        <begin position="156"/>
        <end position="175"/>
    </location>
</feature>
<keyword evidence="2 6" id="KW-0812">Transmembrane</keyword>
<dbReference type="Pfam" id="PF00083">
    <property type="entry name" value="Sugar_tr"/>
    <property type="match status" value="1"/>
</dbReference>
<dbReference type="STRING" id="105785.A0A2J7RAG8"/>
<dbReference type="AlphaFoldDB" id="A0A2J7RAG8"/>
<dbReference type="PANTHER" id="PTHR24064">
    <property type="entry name" value="SOLUTE CARRIER FAMILY 22 MEMBER"/>
    <property type="match status" value="1"/>
</dbReference>
<evidence type="ECO:0000256" key="2">
    <source>
        <dbReference type="ARBA" id="ARBA00022692"/>
    </source>
</evidence>
<feature type="transmembrane region" description="Helical" evidence="6">
    <location>
        <begin position="69"/>
        <end position="87"/>
    </location>
</feature>
<evidence type="ECO:0000259" key="7">
    <source>
        <dbReference type="PROSITE" id="PS50850"/>
    </source>
</evidence>
<organism evidence="8 9">
    <name type="scientific">Cryptotermes secundus</name>
    <dbReference type="NCBI Taxonomy" id="105785"/>
    <lineage>
        <taxon>Eukaryota</taxon>
        <taxon>Metazoa</taxon>
        <taxon>Ecdysozoa</taxon>
        <taxon>Arthropoda</taxon>
        <taxon>Hexapoda</taxon>
        <taxon>Insecta</taxon>
        <taxon>Pterygota</taxon>
        <taxon>Neoptera</taxon>
        <taxon>Polyneoptera</taxon>
        <taxon>Dictyoptera</taxon>
        <taxon>Blattodea</taxon>
        <taxon>Blattoidea</taxon>
        <taxon>Termitoidae</taxon>
        <taxon>Kalotermitidae</taxon>
        <taxon>Cryptotermitinae</taxon>
        <taxon>Cryptotermes</taxon>
    </lineage>
</organism>
<feature type="transmembrane region" description="Helical" evidence="6">
    <location>
        <begin position="389"/>
        <end position="408"/>
    </location>
</feature>
<dbReference type="SUPFAM" id="SSF103473">
    <property type="entry name" value="MFS general substrate transporter"/>
    <property type="match status" value="1"/>
</dbReference>
<proteinExistence type="predicted"/>
<evidence type="ECO:0000256" key="5">
    <source>
        <dbReference type="SAM" id="MobiDB-lite"/>
    </source>
</evidence>
<comment type="subcellular location">
    <subcellularLocation>
        <location evidence="1">Membrane</location>
        <topology evidence="1">Multi-pass membrane protein</topology>
    </subcellularLocation>
</comment>
<feature type="transmembrane region" description="Helical" evidence="6">
    <location>
        <begin position="365"/>
        <end position="383"/>
    </location>
</feature>
<evidence type="ECO:0000313" key="9">
    <source>
        <dbReference type="Proteomes" id="UP000235965"/>
    </source>
</evidence>
<dbReference type="GO" id="GO:0016020">
    <property type="term" value="C:membrane"/>
    <property type="evidence" value="ECO:0007669"/>
    <property type="project" value="UniProtKB-SubCell"/>
</dbReference>
<dbReference type="PROSITE" id="PS50850">
    <property type="entry name" value="MFS"/>
    <property type="match status" value="1"/>
</dbReference>
<feature type="transmembrane region" description="Helical" evidence="6">
    <location>
        <begin position="93"/>
        <end position="116"/>
    </location>
</feature>
<dbReference type="InParanoid" id="A0A2J7RAG8"/>
<evidence type="ECO:0000256" key="4">
    <source>
        <dbReference type="ARBA" id="ARBA00023136"/>
    </source>
</evidence>
<dbReference type="EMBL" id="NEVH01006570">
    <property type="protein sequence ID" value="PNF37824.1"/>
    <property type="molecule type" value="Genomic_DNA"/>
</dbReference>
<dbReference type="InterPro" id="IPR005828">
    <property type="entry name" value="MFS_sugar_transport-like"/>
</dbReference>
<reference evidence="8 9" key="1">
    <citation type="submission" date="2017-12" db="EMBL/GenBank/DDBJ databases">
        <title>Hemimetabolous genomes reveal molecular basis of termite eusociality.</title>
        <authorList>
            <person name="Harrison M.C."/>
            <person name="Jongepier E."/>
            <person name="Robertson H.M."/>
            <person name="Arning N."/>
            <person name="Bitard-Feildel T."/>
            <person name="Chao H."/>
            <person name="Childers C.P."/>
            <person name="Dinh H."/>
            <person name="Doddapaneni H."/>
            <person name="Dugan S."/>
            <person name="Gowin J."/>
            <person name="Greiner C."/>
            <person name="Han Y."/>
            <person name="Hu H."/>
            <person name="Hughes D.S.T."/>
            <person name="Huylmans A.-K."/>
            <person name="Kemena C."/>
            <person name="Kremer L.P.M."/>
            <person name="Lee S.L."/>
            <person name="Lopez-Ezquerra A."/>
            <person name="Mallet L."/>
            <person name="Monroy-Kuhn J.M."/>
            <person name="Moser A."/>
            <person name="Murali S.C."/>
            <person name="Muzny D.M."/>
            <person name="Otani S."/>
            <person name="Piulachs M.-D."/>
            <person name="Poelchau M."/>
            <person name="Qu J."/>
            <person name="Schaub F."/>
            <person name="Wada-Katsumata A."/>
            <person name="Worley K.C."/>
            <person name="Xie Q."/>
            <person name="Ylla G."/>
            <person name="Poulsen M."/>
            <person name="Gibbs R.A."/>
            <person name="Schal C."/>
            <person name="Richards S."/>
            <person name="Belles X."/>
            <person name="Korb J."/>
            <person name="Bornberg-Bauer E."/>
        </authorList>
    </citation>
    <scope>NUCLEOTIDE SEQUENCE [LARGE SCALE GENOMIC DNA]</scope>
    <source>
        <tissue evidence="8">Whole body</tissue>
    </source>
</reference>
<gene>
    <name evidence="8" type="ORF">B7P43_G09248</name>
</gene>
<dbReference type="InterPro" id="IPR036259">
    <property type="entry name" value="MFS_trans_sf"/>
</dbReference>
<keyword evidence="9" id="KW-1185">Reference proteome</keyword>
<feature type="transmembrane region" description="Helical" evidence="6">
    <location>
        <begin position="323"/>
        <end position="345"/>
    </location>
</feature>
<feature type="region of interest" description="Disordered" evidence="5">
    <location>
        <begin position="436"/>
        <end position="455"/>
    </location>
</feature>
<dbReference type="InterPro" id="IPR020846">
    <property type="entry name" value="MFS_dom"/>
</dbReference>
<evidence type="ECO:0000256" key="1">
    <source>
        <dbReference type="ARBA" id="ARBA00004141"/>
    </source>
</evidence>
<feature type="transmembrane region" description="Helical" evidence="6">
    <location>
        <begin position="300"/>
        <end position="317"/>
    </location>
</feature>
<evidence type="ECO:0000313" key="8">
    <source>
        <dbReference type="EMBL" id="PNF37824.1"/>
    </source>
</evidence>
<dbReference type="Proteomes" id="UP000235965">
    <property type="component" value="Unassembled WGS sequence"/>
</dbReference>
<feature type="transmembrane region" description="Helical" evidence="6">
    <location>
        <begin position="236"/>
        <end position="257"/>
    </location>
</feature>
<keyword evidence="3 6" id="KW-1133">Transmembrane helix</keyword>
<accession>A0A2J7RAG8</accession>
<feature type="domain" description="Major facilitator superfamily (MFS) profile" evidence="7">
    <location>
        <begin position="1"/>
        <end position="413"/>
    </location>
</feature>
<keyword evidence="4 6" id="KW-0472">Membrane</keyword>
<feature type="transmembrane region" description="Helical" evidence="6">
    <location>
        <begin position="269"/>
        <end position="288"/>
    </location>
</feature>
<comment type="caution">
    <text evidence="8">The sequence shown here is derived from an EMBL/GenBank/DDBJ whole genome shotgun (WGS) entry which is preliminary data.</text>
</comment>
<evidence type="ECO:0000256" key="6">
    <source>
        <dbReference type="SAM" id="Phobius"/>
    </source>
</evidence>
<sequence>MHCAFQAVSCQDGWEYDQTWFASTVTSQEDWVCEKELHIPNTLLFCKVGEVLGEVFIGQLGDTIGRRPVLFLGVALLVLGRCVLVFSAGIYTIFLAAVVVTSLPTGVIFQSPLIIGMEVSSARQRAHIALLQCVGWTLGMAVTPLVAWAVGGHWKVFMVLTTLPCAAVFFVFRCFPESPRWLVAKGKTRKCLKVLNQIAKENGTSLPENTMETLQKLERRKEKVYGVLSLFTNRRLLRITILISSCVTLVQLLNYTLVLSIATMSGNPFLNMFLQALVEIPGFLLGRFVCNRFGRRWSQAGAYSVAAFFQIGCLITVTHQQLLWLLISLVMIVKFSLTVAAYCAYLQCMELYPTCLRQTGTSLGVLLATLIATFSPYIVYLGAAVDRRYPYAILIVLCLLGIACGTLLPETLNQKLPDTVDEAADFGAEQKFWSFPQRKPATQYQSAPTKHRQAN</sequence>
<dbReference type="OrthoDB" id="5296287at2759"/>
<dbReference type="GO" id="GO:0022857">
    <property type="term" value="F:transmembrane transporter activity"/>
    <property type="evidence" value="ECO:0007669"/>
    <property type="project" value="InterPro"/>
</dbReference>
<dbReference type="Gene3D" id="1.20.1250.20">
    <property type="entry name" value="MFS general substrate transporter like domains"/>
    <property type="match status" value="1"/>
</dbReference>